<reference evidence="2" key="2">
    <citation type="journal article" date="2022" name="Microbiol. Resour. Announc.">
        <title>Metagenome Sequencing to Explore Phylogenomics of Terrestrial Cyanobacteria.</title>
        <authorList>
            <person name="Ward R.D."/>
            <person name="Stajich J.E."/>
            <person name="Johansen J.R."/>
            <person name="Huntemann M."/>
            <person name="Clum A."/>
            <person name="Foster B."/>
            <person name="Foster B."/>
            <person name="Roux S."/>
            <person name="Palaniappan K."/>
            <person name="Varghese N."/>
            <person name="Mukherjee S."/>
            <person name="Reddy T.B.K."/>
            <person name="Daum C."/>
            <person name="Copeland A."/>
            <person name="Chen I.A."/>
            <person name="Ivanova N.N."/>
            <person name="Kyrpides N.C."/>
            <person name="Shapiro N."/>
            <person name="Eloe-Fadrosh E.A."/>
            <person name="Pietrasiak N."/>
        </authorList>
    </citation>
    <scope>NUCLEOTIDE SEQUENCE</scope>
    <source>
        <strain evidence="2">CPER-KK1</strain>
    </source>
</reference>
<keyword evidence="1" id="KW-0472">Membrane</keyword>
<keyword evidence="1" id="KW-0812">Transmembrane</keyword>
<evidence type="ECO:0000313" key="2">
    <source>
        <dbReference type="EMBL" id="MBW4549459.1"/>
    </source>
</evidence>
<accession>A0A951PV01</accession>
<organism evidence="2 3">
    <name type="scientific">Symplocastrum torsivum CPER-KK1</name>
    <dbReference type="NCBI Taxonomy" id="450513"/>
    <lineage>
        <taxon>Bacteria</taxon>
        <taxon>Bacillati</taxon>
        <taxon>Cyanobacteriota</taxon>
        <taxon>Cyanophyceae</taxon>
        <taxon>Oscillatoriophycideae</taxon>
        <taxon>Oscillatoriales</taxon>
        <taxon>Microcoleaceae</taxon>
        <taxon>Symplocastrum</taxon>
    </lineage>
</organism>
<keyword evidence="1" id="KW-1133">Transmembrane helix</keyword>
<name>A0A951PV01_9CYAN</name>
<sequence length="69" mass="8215">MCRGCDEYGWLAVHTPKERVALSYYDYYYYYNDYYYTTVRLLLLLLLGVSCVAEPAHTAWPVLAIYSQW</sequence>
<dbReference type="EMBL" id="JAHHIF010000101">
    <property type="protein sequence ID" value="MBW4549459.1"/>
    <property type="molecule type" value="Genomic_DNA"/>
</dbReference>
<reference evidence="2" key="1">
    <citation type="submission" date="2021-05" db="EMBL/GenBank/DDBJ databases">
        <authorList>
            <person name="Pietrasiak N."/>
            <person name="Ward R."/>
            <person name="Stajich J.E."/>
            <person name="Kurbessoian T."/>
        </authorList>
    </citation>
    <scope>NUCLEOTIDE SEQUENCE</scope>
    <source>
        <strain evidence="2">CPER-KK1</strain>
    </source>
</reference>
<feature type="transmembrane region" description="Helical" evidence="1">
    <location>
        <begin position="34"/>
        <end position="53"/>
    </location>
</feature>
<comment type="caution">
    <text evidence="2">The sequence shown here is derived from an EMBL/GenBank/DDBJ whole genome shotgun (WGS) entry which is preliminary data.</text>
</comment>
<gene>
    <name evidence="2" type="ORF">KME25_34430</name>
</gene>
<evidence type="ECO:0000313" key="3">
    <source>
        <dbReference type="Proteomes" id="UP000753908"/>
    </source>
</evidence>
<dbReference type="AlphaFoldDB" id="A0A951PV01"/>
<proteinExistence type="predicted"/>
<evidence type="ECO:0000256" key="1">
    <source>
        <dbReference type="SAM" id="Phobius"/>
    </source>
</evidence>
<protein>
    <submittedName>
        <fullName evidence="2">Uncharacterized protein</fullName>
    </submittedName>
</protein>
<dbReference type="Proteomes" id="UP000753908">
    <property type="component" value="Unassembled WGS sequence"/>
</dbReference>